<evidence type="ECO:0000256" key="3">
    <source>
        <dbReference type="ARBA" id="ARBA00022737"/>
    </source>
</evidence>
<dbReference type="PROSITE" id="PS50293">
    <property type="entry name" value="TPR_REGION"/>
    <property type="match status" value="1"/>
</dbReference>
<feature type="repeat" description="TPR" evidence="6">
    <location>
        <begin position="391"/>
        <end position="424"/>
    </location>
</feature>
<gene>
    <name evidence="9" type="primary">Piso0_005506</name>
    <name evidence="9" type="ORF">GNLVRS01_PISO0N16579g</name>
</gene>
<dbReference type="InterPro" id="IPR041243">
    <property type="entry name" value="STI1/HOP_DP"/>
</dbReference>
<dbReference type="SUPFAM" id="SSF48452">
    <property type="entry name" value="TPR-like"/>
    <property type="match status" value="3"/>
</dbReference>
<accession>G8XZ72</accession>
<dbReference type="Pfam" id="PF13432">
    <property type="entry name" value="TPR_16"/>
    <property type="match status" value="1"/>
</dbReference>
<dbReference type="Gene3D" id="1.10.260.100">
    <property type="match status" value="2"/>
</dbReference>
<evidence type="ECO:0000256" key="4">
    <source>
        <dbReference type="ARBA" id="ARBA00022803"/>
    </source>
</evidence>
<dbReference type="eggNOG" id="KOG0548">
    <property type="taxonomic scope" value="Eukaryota"/>
</dbReference>
<keyword evidence="10" id="KW-1185">Reference proteome</keyword>
<dbReference type="PANTHER" id="PTHR22904:SF523">
    <property type="entry name" value="STRESS-INDUCED-PHOSPHOPROTEIN 1"/>
    <property type="match status" value="1"/>
</dbReference>
<evidence type="ECO:0000259" key="8">
    <source>
        <dbReference type="SMART" id="SM00727"/>
    </source>
</evidence>
<feature type="region of interest" description="Disordered" evidence="7">
    <location>
        <begin position="192"/>
        <end position="261"/>
    </location>
</feature>
<dbReference type="Pfam" id="PF13181">
    <property type="entry name" value="TPR_8"/>
    <property type="match status" value="1"/>
</dbReference>
<feature type="repeat" description="TPR" evidence="6">
    <location>
        <begin position="72"/>
        <end position="105"/>
    </location>
</feature>
<dbReference type="Pfam" id="PF00515">
    <property type="entry name" value="TPR_1"/>
    <property type="match status" value="1"/>
</dbReference>
<dbReference type="GO" id="GO:0005737">
    <property type="term" value="C:cytoplasm"/>
    <property type="evidence" value="ECO:0007669"/>
    <property type="project" value="UniProtKB-SubCell"/>
</dbReference>
<evidence type="ECO:0000256" key="6">
    <source>
        <dbReference type="PROSITE-ProRule" id="PRU00339"/>
    </source>
</evidence>
<feature type="compositionally biased region" description="Low complexity" evidence="7">
    <location>
        <begin position="249"/>
        <end position="259"/>
    </location>
</feature>
<dbReference type="PROSITE" id="PS50005">
    <property type="entry name" value="TPR"/>
    <property type="match status" value="4"/>
</dbReference>
<dbReference type="Gene3D" id="1.25.40.10">
    <property type="entry name" value="Tetratricopeptide repeat domain"/>
    <property type="match status" value="3"/>
</dbReference>
<comment type="subunit">
    <text evidence="5">Part of a larger complex that includes HSP70, HSP90, and immunophilins.</text>
</comment>
<dbReference type="FunFam" id="1.25.40.10:FF:000010">
    <property type="entry name" value="Stress-induced phosphoprotein 1"/>
    <property type="match status" value="1"/>
</dbReference>
<dbReference type="Pfam" id="PF13424">
    <property type="entry name" value="TPR_12"/>
    <property type="match status" value="1"/>
</dbReference>
<dbReference type="HOGENOM" id="CLU_000134_46_5_1"/>
<dbReference type="InterPro" id="IPR006636">
    <property type="entry name" value="STI1_HS-bd"/>
</dbReference>
<dbReference type="SMART" id="SM00727">
    <property type="entry name" value="STI1"/>
    <property type="match status" value="2"/>
</dbReference>
<name>G8XZ72_PICSO</name>
<dbReference type="InterPro" id="IPR019734">
    <property type="entry name" value="TPR_rpt"/>
</dbReference>
<dbReference type="FunFam" id="1.25.40.10:FF:000027">
    <property type="entry name" value="stress-induced-phosphoprotein 1 isoform X1"/>
    <property type="match status" value="1"/>
</dbReference>
<dbReference type="Pfam" id="PF17830">
    <property type="entry name" value="STI1-HOP_DP"/>
    <property type="match status" value="2"/>
</dbReference>
<dbReference type="FunFam" id="1.10.260.100:FF:000004">
    <property type="entry name" value="Putative stress-induced-phosphoprotein 1"/>
    <property type="match status" value="1"/>
</dbReference>
<evidence type="ECO:0000313" key="10">
    <source>
        <dbReference type="Proteomes" id="UP000005222"/>
    </source>
</evidence>
<dbReference type="SMART" id="SM00028">
    <property type="entry name" value="TPR"/>
    <property type="match status" value="9"/>
</dbReference>
<feature type="domain" description="STI1" evidence="8">
    <location>
        <begin position="530"/>
        <end position="569"/>
    </location>
</feature>
<reference evidence="9 10" key="1">
    <citation type="journal article" date="2012" name="G3 (Bethesda)">
        <title>Pichia sorbitophila, an interspecies yeast hybrid reveals early steps of genome resolution following polyploidization.</title>
        <authorList>
            <person name="Leh Louis V."/>
            <person name="Despons L."/>
            <person name="Friedrich A."/>
            <person name="Martin T."/>
            <person name="Durrens P."/>
            <person name="Casaregola S."/>
            <person name="Neuveglise C."/>
            <person name="Fairhead C."/>
            <person name="Marck C."/>
            <person name="Cruz J.A."/>
            <person name="Straub M.L."/>
            <person name="Kugler V."/>
            <person name="Sacerdot C."/>
            <person name="Uzunov Z."/>
            <person name="Thierry A."/>
            <person name="Weiss S."/>
            <person name="Bleykasten C."/>
            <person name="De Montigny J."/>
            <person name="Jacques N."/>
            <person name="Jung P."/>
            <person name="Lemaire M."/>
            <person name="Mallet S."/>
            <person name="Morel G."/>
            <person name="Richard G.F."/>
            <person name="Sarkar A."/>
            <person name="Savel G."/>
            <person name="Schacherer J."/>
            <person name="Seret M.L."/>
            <person name="Talla E."/>
            <person name="Samson G."/>
            <person name="Jubin C."/>
            <person name="Poulain J."/>
            <person name="Vacherie B."/>
            <person name="Barbe V."/>
            <person name="Pelletier E."/>
            <person name="Sherman D.J."/>
            <person name="Westhof E."/>
            <person name="Weissenbach J."/>
            <person name="Baret P.V."/>
            <person name="Wincker P."/>
            <person name="Gaillardin C."/>
            <person name="Dujon B."/>
            <person name="Souciet J.L."/>
        </authorList>
    </citation>
    <scope>NUCLEOTIDE SEQUENCE [LARGE SCALE GENOMIC DNA]</scope>
    <source>
        <strain evidence="10">ATCC MYA-4447 / BCRC 22081 / CBS 7064 / NBRC 10061 / NRRL Y-12695</strain>
    </source>
</reference>
<dbReference type="FunFam" id="1.10.260.100:FF:000002">
    <property type="entry name" value="Stress-induced-phosphoprotein 1 (Hsp70/Hsp90-organizing)"/>
    <property type="match status" value="1"/>
</dbReference>
<dbReference type="InterPro" id="IPR011990">
    <property type="entry name" value="TPR-like_helical_dom_sf"/>
</dbReference>
<evidence type="ECO:0000313" key="9">
    <source>
        <dbReference type="EMBL" id="CCE86981.1"/>
    </source>
</evidence>
<keyword evidence="3" id="KW-0677">Repeat</keyword>
<dbReference type="AlphaFoldDB" id="G8XZ72"/>
<evidence type="ECO:0000256" key="5">
    <source>
        <dbReference type="ARBA" id="ARBA00064323"/>
    </source>
</evidence>
<feature type="compositionally biased region" description="Basic and acidic residues" evidence="7">
    <location>
        <begin position="216"/>
        <end position="244"/>
    </location>
</feature>
<comment type="subcellular location">
    <subcellularLocation>
        <location evidence="1">Cytoplasm</location>
    </subcellularLocation>
</comment>
<evidence type="ECO:0000256" key="1">
    <source>
        <dbReference type="ARBA" id="ARBA00004496"/>
    </source>
</evidence>
<organism evidence="9 10">
    <name type="scientific">Pichia sorbitophila (strain ATCC MYA-4447 / BCRC 22081 / CBS 7064 / NBRC 10061 / NRRL Y-12695)</name>
    <name type="common">Hybrid yeast</name>
    <dbReference type="NCBI Taxonomy" id="559304"/>
    <lineage>
        <taxon>Eukaryota</taxon>
        <taxon>Fungi</taxon>
        <taxon>Dikarya</taxon>
        <taxon>Ascomycota</taxon>
        <taxon>Saccharomycotina</taxon>
        <taxon>Pichiomycetes</taxon>
        <taxon>Debaryomycetaceae</taxon>
        <taxon>Millerozyma</taxon>
    </lineage>
</organism>
<feature type="domain" description="STI1" evidence="8">
    <location>
        <begin position="135"/>
        <end position="174"/>
    </location>
</feature>
<protein>
    <submittedName>
        <fullName evidence="9">Piso0_005506 protein</fullName>
    </submittedName>
</protein>
<dbReference type="EMBL" id="FO082046">
    <property type="protein sequence ID" value="CCE86981.1"/>
    <property type="molecule type" value="Genomic_DNA"/>
</dbReference>
<dbReference type="OMA" id="MYSAREN"/>
<proteinExistence type="predicted"/>
<dbReference type="STRING" id="559304.G8XZ72"/>
<dbReference type="PANTHER" id="PTHR22904">
    <property type="entry name" value="TPR REPEAT CONTAINING PROTEIN"/>
    <property type="match status" value="1"/>
</dbReference>
<dbReference type="OrthoDB" id="2423701at2759"/>
<dbReference type="InParanoid" id="G8XZ72"/>
<dbReference type="Proteomes" id="UP000005222">
    <property type="component" value="Chromosome N"/>
</dbReference>
<dbReference type="FunCoup" id="G8XZ72">
    <property type="interactions" value="1650"/>
</dbReference>
<dbReference type="GO" id="GO:0051879">
    <property type="term" value="F:Hsp90 protein binding"/>
    <property type="evidence" value="ECO:0007669"/>
    <property type="project" value="TreeGrafter"/>
</dbReference>
<evidence type="ECO:0000256" key="7">
    <source>
        <dbReference type="SAM" id="MobiDB-lite"/>
    </source>
</evidence>
<keyword evidence="2" id="KW-0963">Cytoplasm</keyword>
<keyword evidence="4 6" id="KW-0802">TPR repeat</keyword>
<evidence type="ECO:0000256" key="2">
    <source>
        <dbReference type="ARBA" id="ARBA00022490"/>
    </source>
</evidence>
<dbReference type="FunFam" id="1.25.40.10:FF:000020">
    <property type="entry name" value="Stress-induced phosphoprotein 1"/>
    <property type="match status" value="1"/>
</dbReference>
<dbReference type="GO" id="GO:0042030">
    <property type="term" value="F:ATPase inhibitor activity"/>
    <property type="evidence" value="ECO:0007669"/>
    <property type="project" value="UniProtKB-ARBA"/>
</dbReference>
<sequence length="581" mass="64559">MSADEYKAQGNKFFSSKEFDKAIEYFGKAIEASSEPNHVLYSNRSACYASLKDFKKALEDAEECVKINGTWAKGYNRVAAAQHGLGQLEEAKKSYSKALELDPANGMAKEGLKSVEEALNAKDSPDFGLGALFSDPNLIEKLKQNPKTSALMQDPELVRKVQEIQSNPKANAGSFLSDQRLMTIMAALIGIDLDQPPSGPDSAKETPGSSSSSQPKEAEKPKTESKTKSSSEKAEQPKDDTKDVEMEDASSSSKASADAAKAEGNTLYKQRKFDDAIAKYDEAWTLHKDITYLNNRAAAEYEKGDYDTAIKTCELAVDEGRDLRADYKLIAKAFARLGTIYQKKNDLHAAAKFFDKALTEHRTPDTLNKLRSIQKEIKHQEALNYIDPEKAEEARLKGKEYFEKGDWPNAVKEYTEMIKRAPEDARGYSNRAAVLAKLMSFPDAVKDCDLAIEKDPSFIRAYIRKANAQLAMKEYSQVMETLTTAREKDISLGGKNTNEIDQLYNKAMSQRFQAIEGETPEQTMERVSRDPEVVGILQDPVMQGILGQARENPAALHEHMKNPDVSKKINTLIAAGVIRTR</sequence>
<feature type="repeat" description="TPR" evidence="6">
    <location>
        <begin position="331"/>
        <end position="364"/>
    </location>
</feature>
<feature type="repeat" description="TPR" evidence="6">
    <location>
        <begin position="3"/>
        <end position="36"/>
    </location>
</feature>